<dbReference type="InterPro" id="IPR017907">
    <property type="entry name" value="Znf_RING_CS"/>
</dbReference>
<dbReference type="Pfam" id="PF00097">
    <property type="entry name" value="zf-C3HC4"/>
    <property type="match status" value="1"/>
</dbReference>
<evidence type="ECO:0000256" key="1">
    <source>
        <dbReference type="ARBA" id="ARBA00022723"/>
    </source>
</evidence>
<dbReference type="InterPro" id="IPR001841">
    <property type="entry name" value="Znf_RING"/>
</dbReference>
<dbReference type="InterPro" id="IPR018957">
    <property type="entry name" value="Znf_C3HC4_RING-type"/>
</dbReference>
<evidence type="ECO:0000259" key="6">
    <source>
        <dbReference type="PROSITE" id="PS50089"/>
    </source>
</evidence>
<dbReference type="EMBL" id="JAEVFJ010000001">
    <property type="protein sequence ID" value="KAH8108100.1"/>
    <property type="molecule type" value="Genomic_DNA"/>
</dbReference>
<dbReference type="SUPFAM" id="SSF57850">
    <property type="entry name" value="RING/U-box"/>
    <property type="match status" value="1"/>
</dbReference>
<keyword evidence="1" id="KW-0479">Metal-binding</keyword>
<name>A0A8K0UYR0_9AGAR</name>
<sequence length="290" mass="32527">MPNPKTTTARSGGPRQAVQARPSYEDDIIVISSDDEDAPPVVPRKRLQPKKPLRQQSKANAKSPHGEEVDISSDDEEGKRRRSSRTVAEMEKQIQKLKEENELLRKQQAMASPATNQREERLAPKADPRYTALLDALDDCISCDICAGKMWVPATLACGHAFCQSCLQNWFSTALMKHLAIYPQYIMYTPRVRQLLSAAQRQVLSENHRRLLELEAYAELQKQPQPDYTCPACREPVKGRPAEAFPLKSVVRAVAKEVGEEEPRGTAPQPAGRRANDGPWDGFFFNVHAV</sequence>
<dbReference type="PANTHER" id="PTHR23041:SF78">
    <property type="entry name" value="E3 UBIQUITIN-PROTEIN LIGASE RNF4"/>
    <property type="match status" value="1"/>
</dbReference>
<keyword evidence="8" id="KW-1185">Reference proteome</keyword>
<evidence type="ECO:0000256" key="4">
    <source>
        <dbReference type="PROSITE-ProRule" id="PRU00175"/>
    </source>
</evidence>
<proteinExistence type="predicted"/>
<keyword evidence="2 4" id="KW-0863">Zinc-finger</keyword>
<dbReference type="PROSITE" id="PS50089">
    <property type="entry name" value="ZF_RING_2"/>
    <property type="match status" value="1"/>
</dbReference>
<gene>
    <name evidence="7" type="ORF">BXZ70DRAFT_36633</name>
</gene>
<feature type="region of interest" description="Disordered" evidence="5">
    <location>
        <begin position="1"/>
        <end position="90"/>
    </location>
</feature>
<evidence type="ECO:0000256" key="2">
    <source>
        <dbReference type="ARBA" id="ARBA00022771"/>
    </source>
</evidence>
<accession>A0A8K0UYR0</accession>
<dbReference type="PROSITE" id="PS00518">
    <property type="entry name" value="ZF_RING_1"/>
    <property type="match status" value="1"/>
</dbReference>
<organism evidence="7 8">
    <name type="scientific">Cristinia sonorae</name>
    <dbReference type="NCBI Taxonomy" id="1940300"/>
    <lineage>
        <taxon>Eukaryota</taxon>
        <taxon>Fungi</taxon>
        <taxon>Dikarya</taxon>
        <taxon>Basidiomycota</taxon>
        <taxon>Agaricomycotina</taxon>
        <taxon>Agaricomycetes</taxon>
        <taxon>Agaricomycetidae</taxon>
        <taxon>Agaricales</taxon>
        <taxon>Pleurotineae</taxon>
        <taxon>Stephanosporaceae</taxon>
        <taxon>Cristinia</taxon>
    </lineage>
</organism>
<evidence type="ECO:0000313" key="7">
    <source>
        <dbReference type="EMBL" id="KAH8108100.1"/>
    </source>
</evidence>
<dbReference type="Proteomes" id="UP000813824">
    <property type="component" value="Unassembled WGS sequence"/>
</dbReference>
<protein>
    <recommendedName>
        <fullName evidence="6">RING-type domain-containing protein</fullName>
    </recommendedName>
</protein>
<dbReference type="InterPro" id="IPR013083">
    <property type="entry name" value="Znf_RING/FYVE/PHD"/>
</dbReference>
<feature type="compositionally biased region" description="Polar residues" evidence="5">
    <location>
        <begin position="1"/>
        <end position="10"/>
    </location>
</feature>
<dbReference type="SMART" id="SM00184">
    <property type="entry name" value="RING"/>
    <property type="match status" value="1"/>
</dbReference>
<feature type="compositionally biased region" description="Acidic residues" evidence="5">
    <location>
        <begin position="25"/>
        <end position="38"/>
    </location>
</feature>
<reference evidence="7" key="1">
    <citation type="journal article" date="2021" name="New Phytol.">
        <title>Evolutionary innovations through gain and loss of genes in the ectomycorrhizal Boletales.</title>
        <authorList>
            <person name="Wu G."/>
            <person name="Miyauchi S."/>
            <person name="Morin E."/>
            <person name="Kuo A."/>
            <person name="Drula E."/>
            <person name="Varga T."/>
            <person name="Kohler A."/>
            <person name="Feng B."/>
            <person name="Cao Y."/>
            <person name="Lipzen A."/>
            <person name="Daum C."/>
            <person name="Hundley H."/>
            <person name="Pangilinan J."/>
            <person name="Johnson J."/>
            <person name="Barry K."/>
            <person name="LaButti K."/>
            <person name="Ng V."/>
            <person name="Ahrendt S."/>
            <person name="Min B."/>
            <person name="Choi I.G."/>
            <person name="Park H."/>
            <person name="Plett J.M."/>
            <person name="Magnuson J."/>
            <person name="Spatafora J.W."/>
            <person name="Nagy L.G."/>
            <person name="Henrissat B."/>
            <person name="Grigoriev I.V."/>
            <person name="Yang Z.L."/>
            <person name="Xu J."/>
            <person name="Martin F.M."/>
        </authorList>
    </citation>
    <scope>NUCLEOTIDE SEQUENCE</scope>
    <source>
        <strain evidence="7">KKN 215</strain>
    </source>
</reference>
<feature type="region of interest" description="Disordered" evidence="5">
    <location>
        <begin position="257"/>
        <end position="278"/>
    </location>
</feature>
<comment type="caution">
    <text evidence="7">The sequence shown here is derived from an EMBL/GenBank/DDBJ whole genome shotgun (WGS) entry which is preliminary data.</text>
</comment>
<dbReference type="PANTHER" id="PTHR23041">
    <property type="entry name" value="RING FINGER DOMAIN-CONTAINING"/>
    <property type="match status" value="1"/>
</dbReference>
<feature type="compositionally biased region" description="Basic residues" evidence="5">
    <location>
        <begin position="43"/>
        <end position="53"/>
    </location>
</feature>
<evidence type="ECO:0000313" key="8">
    <source>
        <dbReference type="Proteomes" id="UP000813824"/>
    </source>
</evidence>
<evidence type="ECO:0000256" key="3">
    <source>
        <dbReference type="ARBA" id="ARBA00022833"/>
    </source>
</evidence>
<evidence type="ECO:0000256" key="5">
    <source>
        <dbReference type="SAM" id="MobiDB-lite"/>
    </source>
</evidence>
<feature type="domain" description="RING-type" evidence="6">
    <location>
        <begin position="143"/>
        <end position="234"/>
    </location>
</feature>
<keyword evidence="3" id="KW-0862">Zinc</keyword>
<dbReference type="Gene3D" id="3.30.40.10">
    <property type="entry name" value="Zinc/RING finger domain, C3HC4 (zinc finger)"/>
    <property type="match status" value="1"/>
</dbReference>
<dbReference type="GO" id="GO:0008270">
    <property type="term" value="F:zinc ion binding"/>
    <property type="evidence" value="ECO:0007669"/>
    <property type="project" value="UniProtKB-KW"/>
</dbReference>
<dbReference type="AlphaFoldDB" id="A0A8K0UYR0"/>
<dbReference type="InterPro" id="IPR047134">
    <property type="entry name" value="RNF4"/>
</dbReference>
<dbReference type="OrthoDB" id="3219336at2759"/>